<gene>
    <name evidence="2" type="ORF">EDI_013280</name>
</gene>
<proteinExistence type="predicted"/>
<sequence length="145" mass="18189">MYFVFLYHLFIFFSCYFVFDLIYLFLLISLISVELSLPLLSLYFFFLFLLLLVCHFHYMIVNGLFFLFVFSFNFLSFYFVLRVNNNQYLNKKNITTKLQYISNNSKNYYFILWIYQNYQTLKDDDYNTFVYLLYEYVFYRQINYR</sequence>
<keyword evidence="1" id="KW-0812">Transmembrane</keyword>
<dbReference type="VEuPathDB" id="AmoebaDB:EDI_013280"/>
<feature type="transmembrane region" description="Helical" evidence="1">
    <location>
        <begin position="64"/>
        <end position="81"/>
    </location>
</feature>
<organism evidence="3">
    <name type="scientific">Entamoeba dispar (strain ATCC PRA-260 / SAW760)</name>
    <dbReference type="NCBI Taxonomy" id="370354"/>
    <lineage>
        <taxon>Eukaryota</taxon>
        <taxon>Amoebozoa</taxon>
        <taxon>Evosea</taxon>
        <taxon>Archamoebae</taxon>
        <taxon>Mastigamoebida</taxon>
        <taxon>Entamoebidae</taxon>
        <taxon>Entamoeba</taxon>
    </lineage>
</organism>
<dbReference type="Proteomes" id="UP000008076">
    <property type="component" value="Unassembled WGS sequence"/>
</dbReference>
<dbReference type="AlphaFoldDB" id="B0ENJ3"/>
<evidence type="ECO:0000313" key="3">
    <source>
        <dbReference type="Proteomes" id="UP000008076"/>
    </source>
</evidence>
<protein>
    <submittedName>
        <fullName evidence="2">Uncharacterized protein</fullName>
    </submittedName>
</protein>
<dbReference type="KEGG" id="edi:EDI_013280"/>
<dbReference type="GeneID" id="5884854"/>
<keyword evidence="3" id="KW-1185">Reference proteome</keyword>
<feature type="transmembrane region" description="Helical" evidence="1">
    <location>
        <begin position="40"/>
        <end position="58"/>
    </location>
</feature>
<evidence type="ECO:0000256" key="1">
    <source>
        <dbReference type="SAM" id="Phobius"/>
    </source>
</evidence>
<feature type="transmembrane region" description="Helical" evidence="1">
    <location>
        <begin position="6"/>
        <end position="28"/>
    </location>
</feature>
<keyword evidence="1" id="KW-1133">Transmembrane helix</keyword>
<reference evidence="3" key="1">
    <citation type="submission" date="2007-12" db="EMBL/GenBank/DDBJ databases">
        <title>Annotation of Entamoeba dispar SAW760.</title>
        <authorList>
            <person name="Lorenzi H."/>
            <person name="Inman J."/>
            <person name="Schobel S."/>
            <person name="Amedeo P."/>
            <person name="Caler E."/>
        </authorList>
    </citation>
    <scope>NUCLEOTIDE SEQUENCE [LARGE SCALE GENOMIC DNA]</scope>
    <source>
        <strain evidence="3">ATCC PRA-260 / SAW760</strain>
    </source>
</reference>
<dbReference type="EMBL" id="DS550121">
    <property type="protein sequence ID" value="EDR23900.1"/>
    <property type="molecule type" value="Genomic_DNA"/>
</dbReference>
<dbReference type="RefSeq" id="XP_001739710.1">
    <property type="nucleotide sequence ID" value="XM_001739658.1"/>
</dbReference>
<evidence type="ECO:0000313" key="2">
    <source>
        <dbReference type="EMBL" id="EDR23900.1"/>
    </source>
</evidence>
<name>B0ENJ3_ENTDS</name>
<accession>B0ENJ3</accession>
<keyword evidence="1" id="KW-0472">Membrane</keyword>